<name>A0ABS7UBQ1_9ACTN</name>
<comment type="caution">
    <text evidence="4">The sequence shown here is derived from an EMBL/GenBank/DDBJ whole genome shotgun (WGS) entry which is preliminary data.</text>
</comment>
<evidence type="ECO:0000313" key="4">
    <source>
        <dbReference type="EMBL" id="MBZ5738415.1"/>
    </source>
</evidence>
<dbReference type="Gene3D" id="3.10.129.10">
    <property type="entry name" value="Hotdog Thioesterase"/>
    <property type="match status" value="2"/>
</dbReference>
<dbReference type="RefSeq" id="WP_224122787.1">
    <property type="nucleotide sequence ID" value="NZ_JAIQZJ010000004.1"/>
</dbReference>
<organism evidence="4 5">
    <name type="scientific">Nocardioides mangrovi</name>
    <dbReference type="NCBI Taxonomy" id="2874580"/>
    <lineage>
        <taxon>Bacteria</taxon>
        <taxon>Bacillati</taxon>
        <taxon>Actinomycetota</taxon>
        <taxon>Actinomycetes</taxon>
        <taxon>Propionibacteriales</taxon>
        <taxon>Nocardioidaceae</taxon>
        <taxon>Nocardioides</taxon>
    </lineage>
</organism>
<sequence length="261" mass="26600">MAFVRSGAEELFGIELTVGEGEARASMPVGPWLVGPDGLPSAGALGVLADDTFGYAVNAAAPGGGWSSTTELSVTFVRPLPTSGRVHGRALVAASDAAGGVARGELRDDAGELVAYGHGRNRYVAIPPPLEAISSGRVAHGLELPAPGEAAGLLAILGDVEVAEPGLRLTLGPRLGNPRGTLHGGISLALCELAAVYAVPGLSTTSASTHYLRPAPIGTRLLVEPTVRHRGRTLAVVEVSVRREDGAECVRATVVREASAT</sequence>
<dbReference type="EMBL" id="JAIQZJ010000004">
    <property type="protein sequence ID" value="MBZ5738415.1"/>
    <property type="molecule type" value="Genomic_DNA"/>
</dbReference>
<evidence type="ECO:0000259" key="3">
    <source>
        <dbReference type="Pfam" id="PF03061"/>
    </source>
</evidence>
<dbReference type="Proteomes" id="UP000780875">
    <property type="component" value="Unassembled WGS sequence"/>
</dbReference>
<dbReference type="CDD" id="cd03443">
    <property type="entry name" value="PaaI_thioesterase"/>
    <property type="match status" value="2"/>
</dbReference>
<gene>
    <name evidence="4" type="ORF">K8U61_09595</name>
</gene>
<dbReference type="InterPro" id="IPR029069">
    <property type="entry name" value="HotDog_dom_sf"/>
</dbReference>
<reference evidence="4 5" key="1">
    <citation type="submission" date="2021-09" db="EMBL/GenBank/DDBJ databases">
        <title>Whole genome sequence of Nocardioides sp. GBK3QG-3.</title>
        <authorList>
            <person name="Tuo L."/>
        </authorList>
    </citation>
    <scope>NUCLEOTIDE SEQUENCE [LARGE SCALE GENOMIC DNA]</scope>
    <source>
        <strain evidence="4 5">GBK3QG-3</strain>
    </source>
</reference>
<comment type="similarity">
    <text evidence="1">Belongs to the thioesterase PaaI family.</text>
</comment>
<dbReference type="PANTHER" id="PTHR21660:SF1">
    <property type="entry name" value="ACYL-COENZYME A THIOESTERASE 13"/>
    <property type="match status" value="1"/>
</dbReference>
<evidence type="ECO:0000256" key="2">
    <source>
        <dbReference type="ARBA" id="ARBA00022801"/>
    </source>
</evidence>
<proteinExistence type="inferred from homology"/>
<evidence type="ECO:0000256" key="1">
    <source>
        <dbReference type="ARBA" id="ARBA00008324"/>
    </source>
</evidence>
<protein>
    <submittedName>
        <fullName evidence="4">PaaI family thioesterase</fullName>
    </submittedName>
</protein>
<feature type="domain" description="Thioesterase" evidence="3">
    <location>
        <begin position="180"/>
        <end position="249"/>
    </location>
</feature>
<keyword evidence="5" id="KW-1185">Reference proteome</keyword>
<dbReference type="InterPro" id="IPR039298">
    <property type="entry name" value="ACOT13"/>
</dbReference>
<accession>A0ABS7UBQ1</accession>
<dbReference type="PANTHER" id="PTHR21660">
    <property type="entry name" value="THIOESTERASE SUPERFAMILY MEMBER-RELATED"/>
    <property type="match status" value="1"/>
</dbReference>
<dbReference type="SUPFAM" id="SSF54637">
    <property type="entry name" value="Thioesterase/thiol ester dehydrase-isomerase"/>
    <property type="match status" value="2"/>
</dbReference>
<dbReference type="Pfam" id="PF03061">
    <property type="entry name" value="4HBT"/>
    <property type="match status" value="1"/>
</dbReference>
<keyword evidence="2" id="KW-0378">Hydrolase</keyword>
<dbReference type="InterPro" id="IPR006683">
    <property type="entry name" value="Thioestr_dom"/>
</dbReference>
<evidence type="ECO:0000313" key="5">
    <source>
        <dbReference type="Proteomes" id="UP000780875"/>
    </source>
</evidence>